<evidence type="ECO:0000313" key="2">
    <source>
        <dbReference type="EMBL" id="GAK35624.1"/>
    </source>
</evidence>
<keyword evidence="3" id="KW-1185">Reference proteome</keyword>
<protein>
    <recommendedName>
        <fullName evidence="1">Endonuclease GajA/Old nuclease/RecF-like AAA domain-containing protein</fullName>
    </recommendedName>
</protein>
<reference evidence="2 3" key="1">
    <citation type="journal article" date="2015" name="Microbes Environ.">
        <title>Distribution and evolution of nitrogen fixation genes in the phylum bacteroidetes.</title>
        <authorList>
            <person name="Inoue J."/>
            <person name="Oshima K."/>
            <person name="Suda W."/>
            <person name="Sakamoto M."/>
            <person name="Iino T."/>
            <person name="Noda S."/>
            <person name="Hongoh Y."/>
            <person name="Hattori M."/>
            <person name="Ohkuma M."/>
        </authorList>
    </citation>
    <scope>NUCLEOTIDE SEQUENCE [LARGE SCALE GENOMIC DNA]</scope>
    <source>
        <strain evidence="2 3">JCM 15093</strain>
    </source>
</reference>
<dbReference type="SUPFAM" id="SSF52540">
    <property type="entry name" value="P-loop containing nucleoside triphosphate hydrolases"/>
    <property type="match status" value="1"/>
</dbReference>
<dbReference type="Pfam" id="PF13175">
    <property type="entry name" value="AAA_15"/>
    <property type="match status" value="2"/>
</dbReference>
<dbReference type="EMBL" id="BAJS01000002">
    <property type="protein sequence ID" value="GAK35624.1"/>
    <property type="molecule type" value="Genomic_DNA"/>
</dbReference>
<dbReference type="InterPro" id="IPR051396">
    <property type="entry name" value="Bact_Antivir_Def_Nuclease"/>
</dbReference>
<dbReference type="PANTHER" id="PTHR43581">
    <property type="entry name" value="ATP/GTP PHOSPHATASE"/>
    <property type="match status" value="1"/>
</dbReference>
<feature type="domain" description="Endonuclease GajA/Old nuclease/RecF-like AAA" evidence="1">
    <location>
        <begin position="1"/>
        <end position="60"/>
    </location>
</feature>
<dbReference type="OrthoDB" id="9769293at2"/>
<organism evidence="2 3">
    <name type="scientific">Bacteroides graminisolvens DSM 19988 = JCM 15093</name>
    <dbReference type="NCBI Taxonomy" id="1121097"/>
    <lineage>
        <taxon>Bacteria</taxon>
        <taxon>Pseudomonadati</taxon>
        <taxon>Bacteroidota</taxon>
        <taxon>Bacteroidia</taxon>
        <taxon>Bacteroidales</taxon>
        <taxon>Bacteroidaceae</taxon>
        <taxon>Bacteroides</taxon>
    </lineage>
</organism>
<proteinExistence type="predicted"/>
<name>A0A069D640_9BACE</name>
<dbReference type="Proteomes" id="UP000027601">
    <property type="component" value="Unassembled WGS sequence"/>
</dbReference>
<dbReference type="eggNOG" id="COG1106">
    <property type="taxonomic scope" value="Bacteria"/>
</dbReference>
<dbReference type="InterPro" id="IPR041685">
    <property type="entry name" value="AAA_GajA/Old/RecF-like"/>
</dbReference>
<comment type="caution">
    <text evidence="2">The sequence shown here is derived from an EMBL/GenBank/DDBJ whole genome shotgun (WGS) entry which is preliminary data.</text>
</comment>
<feature type="domain" description="Endonuclease GajA/Old nuclease/RecF-like AAA" evidence="1">
    <location>
        <begin position="210"/>
        <end position="319"/>
    </location>
</feature>
<evidence type="ECO:0000259" key="1">
    <source>
        <dbReference type="Pfam" id="PF13175"/>
    </source>
</evidence>
<accession>A0A069D640</accession>
<gene>
    <name evidence="2" type="ORF">JCM15093_729</name>
</gene>
<evidence type="ECO:0000313" key="3">
    <source>
        <dbReference type="Proteomes" id="UP000027601"/>
    </source>
</evidence>
<dbReference type="RefSeq" id="WP_024995727.1">
    <property type="nucleotide sequence ID" value="NZ_BAJS01000002.1"/>
</dbReference>
<dbReference type="STRING" id="1121097.GCA_000428125_01339"/>
<sequence>MKSLEVKKYKNFEHLTLNDLANINLIVGKNNVGKSALLEAVSIFASNGDLEQVKAVLASRGEGVGFSSSVEKSAEKEMERFLSLYHQWNVPDFLNHPIEISANEKLSGRKTKFSMRLAGYIKSLETDSQGFERPYKLLEDNNEAMFENPDIHIGLLLNYDERKTFYMFNGERKRNPAEGSNAFEYVRTNQIMGDKNPKLYDKIALTPNEKYIIKALQIIEPQIENINFLKDDKAPGQSDERVPFVVFNNSSKRYRLSAMGDGINRILTIILAMLNCENGVLLIDEFENGLHYSVQYQLWKVINDLSTKLNVQVFATTHSMDTLRSLSELINDYPIEEMQDKVACYYLQRTQTNEIKGYRYSADNFEFLINKGEDIR</sequence>
<dbReference type="AlphaFoldDB" id="A0A069D640"/>
<dbReference type="InterPro" id="IPR027417">
    <property type="entry name" value="P-loop_NTPase"/>
</dbReference>
<dbReference type="Gene3D" id="3.40.50.300">
    <property type="entry name" value="P-loop containing nucleotide triphosphate hydrolases"/>
    <property type="match status" value="1"/>
</dbReference>
<dbReference type="PANTHER" id="PTHR43581:SF4">
    <property type="entry name" value="ATP_GTP PHOSPHATASE"/>
    <property type="match status" value="1"/>
</dbReference>